<dbReference type="PANTHER" id="PTHR42678">
    <property type="entry name" value="AMIDASE"/>
    <property type="match status" value="1"/>
</dbReference>
<evidence type="ECO:0000259" key="1">
    <source>
        <dbReference type="Pfam" id="PF01425"/>
    </source>
</evidence>
<evidence type="ECO:0000313" key="3">
    <source>
        <dbReference type="Proteomes" id="UP001501570"/>
    </source>
</evidence>
<dbReference type="EMBL" id="BAABJQ010000015">
    <property type="protein sequence ID" value="GAA5190989.1"/>
    <property type="molecule type" value="Genomic_DNA"/>
</dbReference>
<evidence type="ECO:0000313" key="2">
    <source>
        <dbReference type="EMBL" id="GAA5190989.1"/>
    </source>
</evidence>
<name>A0ABP9S3S2_9ACTN</name>
<keyword evidence="3" id="KW-1185">Reference proteome</keyword>
<reference evidence="3" key="1">
    <citation type="journal article" date="2019" name="Int. J. Syst. Evol. Microbiol.">
        <title>The Global Catalogue of Microorganisms (GCM) 10K type strain sequencing project: providing services to taxonomists for standard genome sequencing and annotation.</title>
        <authorList>
            <consortium name="The Broad Institute Genomics Platform"/>
            <consortium name="The Broad Institute Genome Sequencing Center for Infectious Disease"/>
            <person name="Wu L."/>
            <person name="Ma J."/>
        </authorList>
    </citation>
    <scope>NUCLEOTIDE SEQUENCE [LARGE SCALE GENOMIC DNA]</scope>
    <source>
        <strain evidence="3">JCM 18304</strain>
    </source>
</reference>
<dbReference type="RefSeq" id="WP_345632952.1">
    <property type="nucleotide sequence ID" value="NZ_BAABJQ010000015.1"/>
</dbReference>
<dbReference type="PANTHER" id="PTHR42678:SF34">
    <property type="entry name" value="OS04G0183300 PROTEIN"/>
    <property type="match status" value="1"/>
</dbReference>
<accession>A0ABP9S3S2</accession>
<dbReference type="InterPro" id="IPR023631">
    <property type="entry name" value="Amidase_dom"/>
</dbReference>
<dbReference type="InterPro" id="IPR036928">
    <property type="entry name" value="AS_sf"/>
</dbReference>
<proteinExistence type="predicted"/>
<dbReference type="Proteomes" id="UP001501570">
    <property type="component" value="Unassembled WGS sequence"/>
</dbReference>
<dbReference type="NCBIfam" id="NF006006">
    <property type="entry name" value="PRK08137.1"/>
    <property type="match status" value="1"/>
</dbReference>
<comment type="caution">
    <text evidence="2">The sequence shown here is derived from an EMBL/GenBank/DDBJ whole genome shotgun (WGS) entry which is preliminary data.</text>
</comment>
<sequence length="548" mass="56034">MSRIGRTTWGIVLAVTGLLVGVAGPAVPAVASPAQLGSGTVLRGIDLQKATIPELEQAMATHRLSATELTAFYLNRIRQLNPTLHAVVSTAPLALADAVASDLIRRTRGPRGPLEGIPILLKANIDTADLQPTTAGSYALAGSKPARDAALVSKLRAAGAIILGKTNLTEWAAFRDGGVSSGWSAVGGATANPYVLDRSPCGSSSGSAVAVAAALATVAIGTDTNGSILCPSGINGLVGVRPSLGLVSRTGVVPISAEQDTPGPMARNVTDAATVLSVIQSVDPTDPATVAAGANTTRQYQQDLNPDALRGKRIGIWRSGRNPDVTRVTDEAVAALQSMGATVVDNVRINLGQADADQNQALLVEFKHDINAYLAKTPGSHPRDLAGLIAFNEQHADVELPYAGQQDFINAQATSGDLTDPAYLQLRAQTTAQARAGVDSVLAANDLDAIYMPANGPAQLNAPSGVAGTGGVVTSSPAALTGYPAVTVPAGFTADGILPLGGQFLGPQFSEPDVLSYAYAFEQATQVRRPPTFLPTLPTAAGTPAAAH</sequence>
<dbReference type="Gene3D" id="3.90.1300.10">
    <property type="entry name" value="Amidase signature (AS) domain"/>
    <property type="match status" value="1"/>
</dbReference>
<organism evidence="2 3">
    <name type="scientific">Rugosimonospora acidiphila</name>
    <dbReference type="NCBI Taxonomy" id="556531"/>
    <lineage>
        <taxon>Bacteria</taxon>
        <taxon>Bacillati</taxon>
        <taxon>Actinomycetota</taxon>
        <taxon>Actinomycetes</taxon>
        <taxon>Micromonosporales</taxon>
        <taxon>Micromonosporaceae</taxon>
        <taxon>Rugosimonospora</taxon>
    </lineage>
</organism>
<protein>
    <submittedName>
        <fullName evidence="2">Amidase family protein</fullName>
    </submittedName>
</protein>
<dbReference type="SUPFAM" id="SSF75304">
    <property type="entry name" value="Amidase signature (AS) enzymes"/>
    <property type="match status" value="1"/>
</dbReference>
<dbReference type="Pfam" id="PF01425">
    <property type="entry name" value="Amidase"/>
    <property type="match status" value="1"/>
</dbReference>
<feature type="domain" description="Amidase" evidence="1">
    <location>
        <begin position="68"/>
        <end position="515"/>
    </location>
</feature>
<gene>
    <name evidence="2" type="ORF">GCM10023322_47370</name>
</gene>